<comment type="caution">
    <text evidence="1">The sequence shown here is derived from an EMBL/GenBank/DDBJ whole genome shotgun (WGS) entry which is preliminary data.</text>
</comment>
<name>A0A0F9TZ00_9ZZZZ</name>
<evidence type="ECO:0008006" key="2">
    <source>
        <dbReference type="Google" id="ProtNLM"/>
    </source>
</evidence>
<evidence type="ECO:0000313" key="1">
    <source>
        <dbReference type="EMBL" id="KKN54331.1"/>
    </source>
</evidence>
<dbReference type="EMBL" id="LAZR01000932">
    <property type="protein sequence ID" value="KKN54331.1"/>
    <property type="molecule type" value="Genomic_DNA"/>
</dbReference>
<proteinExistence type="predicted"/>
<dbReference type="AlphaFoldDB" id="A0A0F9TZ00"/>
<reference evidence="1" key="1">
    <citation type="journal article" date="2015" name="Nature">
        <title>Complex archaea that bridge the gap between prokaryotes and eukaryotes.</title>
        <authorList>
            <person name="Spang A."/>
            <person name="Saw J.H."/>
            <person name="Jorgensen S.L."/>
            <person name="Zaremba-Niedzwiedzka K."/>
            <person name="Martijn J."/>
            <person name="Lind A.E."/>
            <person name="van Eijk R."/>
            <person name="Schleper C."/>
            <person name="Guy L."/>
            <person name="Ettema T.J."/>
        </authorList>
    </citation>
    <scope>NUCLEOTIDE SEQUENCE</scope>
</reference>
<organism evidence="1">
    <name type="scientific">marine sediment metagenome</name>
    <dbReference type="NCBI Taxonomy" id="412755"/>
    <lineage>
        <taxon>unclassified sequences</taxon>
        <taxon>metagenomes</taxon>
        <taxon>ecological metagenomes</taxon>
    </lineage>
</organism>
<dbReference type="Gene3D" id="3.30.40.220">
    <property type="match status" value="1"/>
</dbReference>
<gene>
    <name evidence="1" type="ORF">LCGC14_0593090</name>
</gene>
<accession>A0A0F9TZ00</accession>
<sequence>MPRKLPKGHASRNALVRRYKYSAKRRNLEFDLSLGDCEKLFGNVCYYCGSNPQQIITQKNYNGYFEYNGIDRVNNAKGYTVENVVTCCVKCNSMKRDMVLHEFLKHVEKISNYRMEA</sequence>
<protein>
    <recommendedName>
        <fullName evidence="2">HNH domain-containing protein</fullName>
    </recommendedName>
</protein>